<dbReference type="Gene3D" id="1.10.10.60">
    <property type="entry name" value="Homeodomain-like"/>
    <property type="match status" value="1"/>
</dbReference>
<dbReference type="Pfam" id="PF07883">
    <property type="entry name" value="Cupin_2"/>
    <property type="match status" value="1"/>
</dbReference>
<dbReference type="CDD" id="cd06124">
    <property type="entry name" value="cupin_NimR-like_N"/>
    <property type="match status" value="1"/>
</dbReference>
<accession>A0AA41WLU6</accession>
<dbReference type="FunFam" id="1.10.10.60:FF:000132">
    <property type="entry name" value="AraC family transcriptional regulator"/>
    <property type="match status" value="1"/>
</dbReference>
<evidence type="ECO:0000313" key="7">
    <source>
        <dbReference type="Proteomes" id="UP001165292"/>
    </source>
</evidence>
<evidence type="ECO:0000256" key="4">
    <source>
        <dbReference type="ARBA" id="ARBA00023163"/>
    </source>
</evidence>
<organism evidence="6 7">
    <name type="scientific">Stutzerimonas nitrititolerans</name>
    <dbReference type="NCBI Taxonomy" id="2482751"/>
    <lineage>
        <taxon>Bacteria</taxon>
        <taxon>Pseudomonadati</taxon>
        <taxon>Pseudomonadota</taxon>
        <taxon>Gammaproteobacteria</taxon>
        <taxon>Pseudomonadales</taxon>
        <taxon>Pseudomonadaceae</taxon>
        <taxon>Stutzerimonas</taxon>
    </lineage>
</organism>
<keyword evidence="2" id="KW-0805">Transcription regulation</keyword>
<dbReference type="SUPFAM" id="SSF51182">
    <property type="entry name" value="RmlC-like cupins"/>
    <property type="match status" value="1"/>
</dbReference>
<dbReference type="RefSeq" id="WP_253163555.1">
    <property type="nucleotide sequence ID" value="NZ_JAMYBS010000016.1"/>
</dbReference>
<reference evidence="6" key="1">
    <citation type="submission" date="2022-06" db="EMBL/GenBank/DDBJ databases">
        <title>Detection of beta-lactamases in bacteria of animal origin.</title>
        <authorList>
            <person name="Mlynarcik P."/>
            <person name="Zdarska V."/>
            <person name="Chudobova H."/>
            <person name="Prochazkova P."/>
            <person name="Hricova K."/>
            <person name="Mezerova K."/>
            <person name="Bardon J."/>
            <person name="Dolejska M."/>
            <person name="Sukkar I."/>
            <person name="Kolar M."/>
        </authorList>
    </citation>
    <scope>NUCLEOTIDE SEQUENCE</scope>
    <source>
        <strain evidence="6">S 300-3</strain>
    </source>
</reference>
<keyword evidence="3" id="KW-0238">DNA-binding</keyword>
<dbReference type="Gene3D" id="2.60.120.10">
    <property type="entry name" value="Jelly Rolls"/>
    <property type="match status" value="1"/>
</dbReference>
<dbReference type="InterPro" id="IPR011051">
    <property type="entry name" value="RmlC_Cupin_sf"/>
</dbReference>
<dbReference type="GO" id="GO:0043565">
    <property type="term" value="F:sequence-specific DNA binding"/>
    <property type="evidence" value="ECO:0007669"/>
    <property type="project" value="InterPro"/>
</dbReference>
<evidence type="ECO:0000256" key="2">
    <source>
        <dbReference type="ARBA" id="ARBA00023015"/>
    </source>
</evidence>
<dbReference type="EMBL" id="JAMYBS010000016">
    <property type="protein sequence ID" value="MCO7545853.1"/>
    <property type="molecule type" value="Genomic_DNA"/>
</dbReference>
<proteinExistence type="predicted"/>
<dbReference type="InterPro" id="IPR009057">
    <property type="entry name" value="Homeodomain-like_sf"/>
</dbReference>
<comment type="caution">
    <text evidence="6">The sequence shown here is derived from an EMBL/GenBank/DDBJ whole genome shotgun (WGS) entry which is preliminary data.</text>
</comment>
<dbReference type="InterPro" id="IPR020449">
    <property type="entry name" value="Tscrpt_reg_AraC-type_HTH"/>
</dbReference>
<feature type="domain" description="HTH araC/xylS-type" evidence="5">
    <location>
        <begin position="161"/>
        <end position="258"/>
    </location>
</feature>
<evidence type="ECO:0000256" key="1">
    <source>
        <dbReference type="ARBA" id="ARBA00022491"/>
    </source>
</evidence>
<sequence>MIKPLPIFLREIDDAAWIVHSSATDYPDGWVIEPHSHNKDQLIHAIEGVMVVYTDQCQWTVPPNRGIWMPSGRVHSIRCAGPLKMRSVFIQAGRTSSLPAATTTLSISPLLSELIKASVGMKLTPHENSRESRIMSLILDEISLLPAVPLQLPQPVDARLRQISSALVAKPDDNSTLHDWSLELGIDERTIQRLFQKETGLTFGQWRQQFRLLLALEMIARGDKVIDIAAQLGYESPSAFTVMFKKQFGKTPSNFFKDQGGK</sequence>
<dbReference type="InterPro" id="IPR014710">
    <property type="entry name" value="RmlC-like_jellyroll"/>
</dbReference>
<dbReference type="Pfam" id="PF12833">
    <property type="entry name" value="HTH_18"/>
    <property type="match status" value="1"/>
</dbReference>
<dbReference type="SUPFAM" id="SSF46689">
    <property type="entry name" value="Homeodomain-like"/>
    <property type="match status" value="1"/>
</dbReference>
<dbReference type="GO" id="GO:0009893">
    <property type="term" value="P:positive regulation of metabolic process"/>
    <property type="evidence" value="ECO:0007669"/>
    <property type="project" value="UniProtKB-ARBA"/>
</dbReference>
<dbReference type="PROSITE" id="PS00041">
    <property type="entry name" value="HTH_ARAC_FAMILY_1"/>
    <property type="match status" value="1"/>
</dbReference>
<dbReference type="PANTHER" id="PTHR11019">
    <property type="entry name" value="HTH-TYPE TRANSCRIPTIONAL REGULATOR NIMR"/>
    <property type="match status" value="1"/>
</dbReference>
<evidence type="ECO:0000313" key="6">
    <source>
        <dbReference type="EMBL" id="MCO7545853.1"/>
    </source>
</evidence>
<keyword evidence="1" id="KW-0678">Repressor</keyword>
<dbReference type="SMART" id="SM00342">
    <property type="entry name" value="HTH_ARAC"/>
    <property type="match status" value="1"/>
</dbReference>
<evidence type="ECO:0000259" key="5">
    <source>
        <dbReference type="PROSITE" id="PS01124"/>
    </source>
</evidence>
<gene>
    <name evidence="6" type="ORF">NJF43_13940</name>
</gene>
<dbReference type="PROSITE" id="PS01124">
    <property type="entry name" value="HTH_ARAC_FAMILY_2"/>
    <property type="match status" value="1"/>
</dbReference>
<name>A0AA41WLU6_9GAMM</name>
<keyword evidence="4" id="KW-0804">Transcription</keyword>
<dbReference type="GO" id="GO:0003700">
    <property type="term" value="F:DNA-binding transcription factor activity"/>
    <property type="evidence" value="ECO:0007669"/>
    <property type="project" value="InterPro"/>
</dbReference>
<dbReference type="PRINTS" id="PR00032">
    <property type="entry name" value="HTHARAC"/>
</dbReference>
<dbReference type="PANTHER" id="PTHR11019:SF159">
    <property type="entry name" value="TRANSCRIPTIONAL REGULATOR-RELATED"/>
    <property type="match status" value="1"/>
</dbReference>
<dbReference type="AlphaFoldDB" id="A0AA41WLU6"/>
<evidence type="ECO:0000256" key="3">
    <source>
        <dbReference type="ARBA" id="ARBA00023125"/>
    </source>
</evidence>
<protein>
    <submittedName>
        <fullName evidence="6">Helix-turn-helix transcriptional regulator</fullName>
    </submittedName>
</protein>
<dbReference type="InterPro" id="IPR018062">
    <property type="entry name" value="HTH_AraC-typ_CS"/>
</dbReference>
<dbReference type="Proteomes" id="UP001165292">
    <property type="component" value="Unassembled WGS sequence"/>
</dbReference>
<dbReference type="InterPro" id="IPR018060">
    <property type="entry name" value="HTH_AraC"/>
</dbReference>
<dbReference type="InterPro" id="IPR013096">
    <property type="entry name" value="Cupin_2"/>
</dbReference>